<comment type="caution">
    <text evidence="2">The sequence shown here is derived from an EMBL/GenBank/DDBJ whole genome shotgun (WGS) entry which is preliminary data.</text>
</comment>
<dbReference type="GO" id="GO:0035438">
    <property type="term" value="F:cyclic-di-GMP binding"/>
    <property type="evidence" value="ECO:0007669"/>
    <property type="project" value="InterPro"/>
</dbReference>
<name>A0A2P6MK29_ALKUR</name>
<protein>
    <recommendedName>
        <fullName evidence="1">PilZ domain-containing protein</fullName>
    </recommendedName>
</protein>
<evidence type="ECO:0000259" key="1">
    <source>
        <dbReference type="Pfam" id="PF07238"/>
    </source>
</evidence>
<dbReference type="OrthoDB" id="2354159at2"/>
<organism evidence="2 3">
    <name type="scientific">Alkalicoccus urumqiensis</name>
    <name type="common">Bacillus urumqiensis</name>
    <dbReference type="NCBI Taxonomy" id="1548213"/>
    <lineage>
        <taxon>Bacteria</taxon>
        <taxon>Bacillati</taxon>
        <taxon>Bacillota</taxon>
        <taxon>Bacilli</taxon>
        <taxon>Bacillales</taxon>
        <taxon>Bacillaceae</taxon>
        <taxon>Alkalicoccus</taxon>
    </lineage>
</organism>
<dbReference type="EMBL" id="PVNS01000003">
    <property type="protein sequence ID" value="PRO66652.1"/>
    <property type="molecule type" value="Genomic_DNA"/>
</dbReference>
<accession>A0A2P6MK29</accession>
<dbReference type="SUPFAM" id="SSF141371">
    <property type="entry name" value="PilZ domain-like"/>
    <property type="match status" value="1"/>
</dbReference>
<dbReference type="InterPro" id="IPR009875">
    <property type="entry name" value="PilZ_domain"/>
</dbReference>
<evidence type="ECO:0000313" key="3">
    <source>
        <dbReference type="Proteomes" id="UP000243650"/>
    </source>
</evidence>
<feature type="domain" description="PilZ" evidence="1">
    <location>
        <begin position="32"/>
        <end position="103"/>
    </location>
</feature>
<dbReference type="Proteomes" id="UP000243650">
    <property type="component" value="Unassembled WGS sequence"/>
</dbReference>
<dbReference type="RefSeq" id="WP_105958288.1">
    <property type="nucleotide sequence ID" value="NZ_PVNS01000003.1"/>
</dbReference>
<keyword evidence="3" id="KW-1185">Reference proteome</keyword>
<gene>
    <name evidence="2" type="ORF">C6I21_04735</name>
</gene>
<evidence type="ECO:0000313" key="2">
    <source>
        <dbReference type="EMBL" id="PRO66652.1"/>
    </source>
</evidence>
<dbReference type="AlphaFoldDB" id="A0A2P6MK29"/>
<proteinExistence type="predicted"/>
<reference evidence="2 3" key="1">
    <citation type="submission" date="2018-03" db="EMBL/GenBank/DDBJ databases">
        <title>Bacillus urumqiensis sp. nov., a moderately haloalkaliphilic bacterium isolated from a salt lake.</title>
        <authorList>
            <person name="Zhao B."/>
            <person name="Liao Z."/>
        </authorList>
    </citation>
    <scope>NUCLEOTIDE SEQUENCE [LARGE SCALE GENOMIC DNA]</scope>
    <source>
        <strain evidence="2 3">BZ-SZ-XJ18</strain>
    </source>
</reference>
<sequence length="119" mass="13609">MPNRRRQEAFRYEFGTPHDTSFYISRLKGKEHHSKNGRGVLMNMSPGGLRLQTELDLPEKDCELTFDMTIAGTQLEPAGVIVWKKQVAGRWLYGVDFLEDTETGSILFALKQFAREQSS</sequence>
<dbReference type="Pfam" id="PF07238">
    <property type="entry name" value="PilZ"/>
    <property type="match status" value="1"/>
</dbReference>